<evidence type="ECO:0000256" key="8">
    <source>
        <dbReference type="ARBA" id="ARBA00022691"/>
    </source>
</evidence>
<keyword evidence="5 14" id="KW-0698">rRNA processing</keyword>
<evidence type="ECO:0000256" key="1">
    <source>
        <dbReference type="ARBA" id="ARBA00004496"/>
    </source>
</evidence>
<accession>A0A2N0VHE3</accession>
<comment type="subcellular location">
    <subcellularLocation>
        <location evidence="1 14">Cytoplasm</location>
    </subcellularLocation>
</comment>
<keyword evidence="11 14" id="KW-0408">Iron</keyword>
<evidence type="ECO:0000259" key="15">
    <source>
        <dbReference type="PROSITE" id="PS51918"/>
    </source>
</evidence>
<dbReference type="AlphaFoldDB" id="A0A2N0VHE3"/>
<dbReference type="InterPro" id="IPR040072">
    <property type="entry name" value="Methyltransferase_A"/>
</dbReference>
<dbReference type="GO" id="GO:0019843">
    <property type="term" value="F:rRNA binding"/>
    <property type="evidence" value="ECO:0007669"/>
    <property type="project" value="UniProtKB-UniRule"/>
</dbReference>
<dbReference type="PANTHER" id="PTHR30544">
    <property type="entry name" value="23S RRNA METHYLTRANSFERASE"/>
    <property type="match status" value="1"/>
</dbReference>
<dbReference type="SFLD" id="SFLDG01062">
    <property type="entry name" value="methyltransferase_(Class_A)"/>
    <property type="match status" value="1"/>
</dbReference>
<dbReference type="InterPro" id="IPR027492">
    <property type="entry name" value="RNA_MTrfase_RlmN"/>
</dbReference>
<dbReference type="OrthoDB" id="9793973at2"/>
<dbReference type="InterPro" id="IPR013785">
    <property type="entry name" value="Aldolase_TIM"/>
</dbReference>
<dbReference type="InterPro" id="IPR004383">
    <property type="entry name" value="rRNA_lsu_MTrfase_RlmN/Cfr"/>
</dbReference>
<evidence type="ECO:0000313" key="16">
    <source>
        <dbReference type="EMBL" id="PKD43603.1"/>
    </source>
</evidence>
<feature type="binding site" evidence="14">
    <location>
        <position position="128"/>
    </location>
    <ligand>
        <name>[4Fe-4S] cluster</name>
        <dbReference type="ChEBI" id="CHEBI:49883"/>
        <note>4Fe-4S-S-AdoMet</note>
    </ligand>
</feature>
<keyword evidence="6 14" id="KW-0489">Methyltransferase</keyword>
<comment type="caution">
    <text evidence="16">The sequence shown here is derived from an EMBL/GenBank/DDBJ whole genome shotgun (WGS) entry which is preliminary data.</text>
</comment>
<dbReference type="SUPFAM" id="SSF102114">
    <property type="entry name" value="Radical SAM enzymes"/>
    <property type="match status" value="1"/>
</dbReference>
<dbReference type="HAMAP" id="MF_01849">
    <property type="entry name" value="RNA_methyltr_RlmN"/>
    <property type="match status" value="1"/>
</dbReference>
<keyword evidence="10 14" id="KW-0479">Metal-binding</keyword>
<feature type="binding site" evidence="14">
    <location>
        <position position="310"/>
    </location>
    <ligand>
        <name>S-adenosyl-L-methionine</name>
        <dbReference type="ChEBI" id="CHEBI:59789"/>
    </ligand>
</feature>
<evidence type="ECO:0000256" key="4">
    <source>
        <dbReference type="ARBA" id="ARBA00022490"/>
    </source>
</evidence>
<evidence type="ECO:0000256" key="2">
    <source>
        <dbReference type="ARBA" id="ARBA00007544"/>
    </source>
</evidence>
<comment type="caution">
    <text evidence="14">Lacks conserved residue(s) required for the propagation of feature annotation.</text>
</comment>
<dbReference type="InterPro" id="IPR058240">
    <property type="entry name" value="rSAM_sf"/>
</dbReference>
<name>A0A2N0VHE3_9BACT</name>
<dbReference type="Pfam" id="PF21016">
    <property type="entry name" value="RlmN_N"/>
    <property type="match status" value="1"/>
</dbReference>
<dbReference type="GO" id="GO:0002935">
    <property type="term" value="F:tRNA (adenine(37)-C2)-methyltransferase activity"/>
    <property type="evidence" value="ECO:0007669"/>
    <property type="project" value="UniProtKB-UniRule"/>
</dbReference>
<dbReference type="PROSITE" id="PS51918">
    <property type="entry name" value="RADICAL_SAM"/>
    <property type="match status" value="1"/>
</dbReference>
<dbReference type="NCBIfam" id="TIGR00048">
    <property type="entry name" value="rRNA_mod_RlmN"/>
    <property type="match status" value="1"/>
</dbReference>
<dbReference type="RefSeq" id="WP_101073145.1">
    <property type="nucleotide sequence ID" value="NZ_PISP01000002.1"/>
</dbReference>
<dbReference type="InterPro" id="IPR007197">
    <property type="entry name" value="rSAM"/>
</dbReference>
<keyword evidence="12 14" id="KW-0411">Iron-sulfur</keyword>
<comment type="catalytic activity">
    <reaction evidence="14">
        <text>adenosine(2503) in 23S rRNA + 2 reduced [2Fe-2S]-[ferredoxin] + 2 S-adenosyl-L-methionine = 2-methyladenosine(2503) in 23S rRNA + 5'-deoxyadenosine + L-methionine + 2 oxidized [2Fe-2S]-[ferredoxin] + S-adenosyl-L-homocysteine</text>
        <dbReference type="Rhea" id="RHEA:42916"/>
        <dbReference type="Rhea" id="RHEA-COMP:10000"/>
        <dbReference type="Rhea" id="RHEA-COMP:10001"/>
        <dbReference type="Rhea" id="RHEA-COMP:10152"/>
        <dbReference type="Rhea" id="RHEA-COMP:10282"/>
        <dbReference type="ChEBI" id="CHEBI:17319"/>
        <dbReference type="ChEBI" id="CHEBI:33737"/>
        <dbReference type="ChEBI" id="CHEBI:33738"/>
        <dbReference type="ChEBI" id="CHEBI:57844"/>
        <dbReference type="ChEBI" id="CHEBI:57856"/>
        <dbReference type="ChEBI" id="CHEBI:59789"/>
        <dbReference type="ChEBI" id="CHEBI:74411"/>
        <dbReference type="ChEBI" id="CHEBI:74497"/>
        <dbReference type="EC" id="2.1.1.192"/>
    </reaction>
</comment>
<dbReference type="Proteomes" id="UP000233398">
    <property type="component" value="Unassembled WGS sequence"/>
</dbReference>
<evidence type="ECO:0000256" key="11">
    <source>
        <dbReference type="ARBA" id="ARBA00023004"/>
    </source>
</evidence>
<dbReference type="GO" id="GO:0000049">
    <property type="term" value="F:tRNA binding"/>
    <property type="evidence" value="ECO:0007669"/>
    <property type="project" value="UniProtKB-UniRule"/>
</dbReference>
<comment type="function">
    <text evidence="14">Specifically methylates position 2 of adenine 2503 in 23S rRNA and position 2 of adenine 37 in tRNAs.</text>
</comment>
<dbReference type="FunFam" id="1.10.150.530:FF:000003">
    <property type="entry name" value="Dual-specificity RNA methyltransferase RlmN"/>
    <property type="match status" value="1"/>
</dbReference>
<feature type="binding site" evidence="14">
    <location>
        <begin position="234"/>
        <end position="236"/>
    </location>
    <ligand>
        <name>S-adenosyl-L-methionine</name>
        <dbReference type="ChEBI" id="CHEBI:59789"/>
    </ligand>
</feature>
<comment type="cofactor">
    <cofactor evidence="14">
        <name>[4Fe-4S] cluster</name>
        <dbReference type="ChEBI" id="CHEBI:49883"/>
    </cofactor>
    <text evidence="14">Binds 1 [4Fe-4S] cluster. The cluster is coordinated with 3 cysteines and an exchangeable S-adenosyl-L-methionine.</text>
</comment>
<feature type="active site" description="Proton acceptor" evidence="14">
    <location>
        <position position="102"/>
    </location>
</feature>
<dbReference type="Pfam" id="PF04055">
    <property type="entry name" value="Radical_SAM"/>
    <property type="match status" value="1"/>
</dbReference>
<comment type="similarity">
    <text evidence="2 14">Belongs to the radical SAM superfamily. RlmN family.</text>
</comment>
<keyword evidence="7 14" id="KW-0808">Transferase</keyword>
<proteinExistence type="inferred from homology"/>
<gene>
    <name evidence="14 16" type="primary">rlmN</name>
    <name evidence="16" type="ORF">CWD77_08530</name>
</gene>
<evidence type="ECO:0000256" key="10">
    <source>
        <dbReference type="ARBA" id="ARBA00022723"/>
    </source>
</evidence>
<feature type="domain" description="Radical SAM core" evidence="15">
    <location>
        <begin position="114"/>
        <end position="348"/>
    </location>
</feature>
<dbReference type="Gene3D" id="3.20.20.70">
    <property type="entry name" value="Aldolase class I"/>
    <property type="match status" value="1"/>
</dbReference>
<reference evidence="16 17" key="1">
    <citation type="submission" date="2017-11" db="EMBL/GenBank/DDBJ databases">
        <title>Rhodohalobacter 15182 sp. nov., isolated from a salt lake.</title>
        <authorList>
            <person name="Han S."/>
        </authorList>
    </citation>
    <scope>NUCLEOTIDE SEQUENCE [LARGE SCALE GENOMIC DNA]</scope>
    <source>
        <strain evidence="16 17">15182</strain>
    </source>
</reference>
<dbReference type="FunFam" id="3.20.20.70:FF:000014">
    <property type="entry name" value="Probable dual-specificity RNA methyltransferase RlmN"/>
    <property type="match status" value="1"/>
</dbReference>
<comment type="miscellaneous">
    <text evidence="14">Reaction proceeds by a ping-pong mechanism involving intermediate methylation of a conserved cysteine residue.</text>
</comment>
<dbReference type="GO" id="GO:0030488">
    <property type="term" value="P:tRNA methylation"/>
    <property type="evidence" value="ECO:0007669"/>
    <property type="project" value="UniProtKB-UniRule"/>
</dbReference>
<dbReference type="SFLD" id="SFLDS00029">
    <property type="entry name" value="Radical_SAM"/>
    <property type="match status" value="1"/>
</dbReference>
<evidence type="ECO:0000256" key="3">
    <source>
        <dbReference type="ARBA" id="ARBA00022485"/>
    </source>
</evidence>
<dbReference type="GO" id="GO:0051539">
    <property type="term" value="F:4 iron, 4 sulfur cluster binding"/>
    <property type="evidence" value="ECO:0007669"/>
    <property type="project" value="UniProtKB-UniRule"/>
</dbReference>
<dbReference type="CDD" id="cd01335">
    <property type="entry name" value="Radical_SAM"/>
    <property type="match status" value="1"/>
</dbReference>
<evidence type="ECO:0000256" key="6">
    <source>
        <dbReference type="ARBA" id="ARBA00022603"/>
    </source>
</evidence>
<dbReference type="GO" id="GO:0070040">
    <property type="term" value="F:rRNA (adenine(2503)-C2-)-methyltransferase activity"/>
    <property type="evidence" value="ECO:0007669"/>
    <property type="project" value="UniProtKB-UniRule"/>
</dbReference>
<comment type="catalytic activity">
    <reaction evidence="14">
        <text>adenosine(37) in tRNA + 2 reduced [2Fe-2S]-[ferredoxin] + 2 S-adenosyl-L-methionine = 2-methyladenosine(37) in tRNA + 5'-deoxyadenosine + L-methionine + 2 oxidized [2Fe-2S]-[ferredoxin] + S-adenosyl-L-homocysteine</text>
        <dbReference type="Rhea" id="RHEA:43332"/>
        <dbReference type="Rhea" id="RHEA-COMP:10000"/>
        <dbReference type="Rhea" id="RHEA-COMP:10001"/>
        <dbReference type="Rhea" id="RHEA-COMP:10162"/>
        <dbReference type="Rhea" id="RHEA-COMP:10485"/>
        <dbReference type="ChEBI" id="CHEBI:17319"/>
        <dbReference type="ChEBI" id="CHEBI:33737"/>
        <dbReference type="ChEBI" id="CHEBI:33738"/>
        <dbReference type="ChEBI" id="CHEBI:57844"/>
        <dbReference type="ChEBI" id="CHEBI:57856"/>
        <dbReference type="ChEBI" id="CHEBI:59789"/>
        <dbReference type="ChEBI" id="CHEBI:74411"/>
        <dbReference type="ChEBI" id="CHEBI:74497"/>
        <dbReference type="EC" id="2.1.1.192"/>
    </reaction>
</comment>
<keyword evidence="8 14" id="KW-0949">S-adenosyl-L-methionine</keyword>
<dbReference type="GO" id="GO:0005737">
    <property type="term" value="C:cytoplasm"/>
    <property type="evidence" value="ECO:0007669"/>
    <property type="project" value="UniProtKB-SubCell"/>
</dbReference>
<keyword evidence="13 14" id="KW-1015">Disulfide bond</keyword>
<evidence type="ECO:0000256" key="13">
    <source>
        <dbReference type="ARBA" id="ARBA00023157"/>
    </source>
</evidence>
<evidence type="ECO:0000256" key="14">
    <source>
        <dbReference type="HAMAP-Rule" id="MF_01849"/>
    </source>
</evidence>
<dbReference type="InterPro" id="IPR048641">
    <property type="entry name" value="RlmN_N"/>
</dbReference>
<keyword evidence="4 14" id="KW-0963">Cytoplasm</keyword>
<dbReference type="SFLD" id="SFLDF00275">
    <property type="entry name" value="adenosine_C2_methyltransferase"/>
    <property type="match status" value="1"/>
</dbReference>
<keyword evidence="17" id="KW-1185">Reference proteome</keyword>
<keyword evidence="9 14" id="KW-0819">tRNA processing</keyword>
<sequence length="371" mass="41741">MTKVKTDTQLKTDLKSLTKAELSTFLEELGLAGYRSDQVFQWLYQKGVSSFDEMTNLSKDLRAKLDEIAEVKKIKVHSKQESSDGTIKFLFELDDPNAYKVEAVMIPDFYPDGAANRLTVCVSSQVGCMFGCSFCATGKMGYFRSLTHGEIVDQVQIINELTEERFDKKITNIVYMGMGEPLHNYKAVVESARIISDPLGIDLSPRRITISTVGLTKQIKQLADEEIGTNLAISLHAADDKKRDEIMPINESLNLEKLEEAVKYHFMKTEQPLTYEYLLFDEFNDSPQDAHNLVKIARWVPSKVNIIMYNNVAGVALKRAREERLNKFMKTLTDQGVTATVRRSRGDDIDAGCGQLAIREGQEKGKSLAKA</sequence>
<dbReference type="EMBL" id="PISP01000002">
    <property type="protein sequence ID" value="PKD43603.1"/>
    <property type="molecule type" value="Genomic_DNA"/>
</dbReference>
<dbReference type="EC" id="2.1.1.192" evidence="14"/>
<evidence type="ECO:0000256" key="12">
    <source>
        <dbReference type="ARBA" id="ARBA00023014"/>
    </source>
</evidence>
<evidence type="ECO:0000256" key="7">
    <source>
        <dbReference type="ARBA" id="ARBA00022679"/>
    </source>
</evidence>
<evidence type="ECO:0000256" key="5">
    <source>
        <dbReference type="ARBA" id="ARBA00022552"/>
    </source>
</evidence>
<dbReference type="GO" id="GO:0070475">
    <property type="term" value="P:rRNA base methylation"/>
    <property type="evidence" value="ECO:0007669"/>
    <property type="project" value="UniProtKB-UniRule"/>
</dbReference>
<feature type="binding site" evidence="14">
    <location>
        <position position="132"/>
    </location>
    <ligand>
        <name>[4Fe-4S] cluster</name>
        <dbReference type="ChEBI" id="CHEBI:49883"/>
        <note>4Fe-4S-S-AdoMet</note>
    </ligand>
</feature>
<organism evidence="16 17">
    <name type="scientific">Rhodohalobacter barkolensis</name>
    <dbReference type="NCBI Taxonomy" id="2053187"/>
    <lineage>
        <taxon>Bacteria</taxon>
        <taxon>Pseudomonadati</taxon>
        <taxon>Balneolota</taxon>
        <taxon>Balneolia</taxon>
        <taxon>Balneolales</taxon>
        <taxon>Balneolaceae</taxon>
        <taxon>Rhodohalobacter</taxon>
    </lineage>
</organism>
<dbReference type="PANTHER" id="PTHR30544:SF5">
    <property type="entry name" value="RADICAL SAM CORE DOMAIN-CONTAINING PROTEIN"/>
    <property type="match status" value="1"/>
</dbReference>
<feature type="binding site" evidence="14">
    <location>
        <position position="135"/>
    </location>
    <ligand>
        <name>[4Fe-4S] cluster</name>
        <dbReference type="ChEBI" id="CHEBI:49883"/>
        <note>4Fe-4S-S-AdoMet</note>
    </ligand>
</feature>
<keyword evidence="3 14" id="KW-0004">4Fe-4S</keyword>
<evidence type="ECO:0000256" key="9">
    <source>
        <dbReference type="ARBA" id="ARBA00022694"/>
    </source>
</evidence>
<feature type="binding site" evidence="14">
    <location>
        <position position="211"/>
    </location>
    <ligand>
        <name>S-adenosyl-L-methionine</name>
        <dbReference type="ChEBI" id="CHEBI:59789"/>
    </ligand>
</feature>
<evidence type="ECO:0000313" key="17">
    <source>
        <dbReference type="Proteomes" id="UP000233398"/>
    </source>
</evidence>
<protein>
    <recommendedName>
        <fullName evidence="14">Probable dual-specificity RNA methyltransferase RlmN</fullName>
        <ecNumber evidence="14">2.1.1.192</ecNumber>
    </recommendedName>
    <alternativeName>
        <fullName evidence="14">23S rRNA (adenine(2503)-C(2))-methyltransferase</fullName>
    </alternativeName>
    <alternativeName>
        <fullName evidence="14">23S rRNA m2A2503 methyltransferase</fullName>
    </alternativeName>
    <alternativeName>
        <fullName evidence="14">Ribosomal RNA large subunit methyltransferase N</fullName>
    </alternativeName>
    <alternativeName>
        <fullName evidence="14">tRNA (adenine(37)-C(2))-methyltransferase</fullName>
    </alternativeName>
    <alternativeName>
        <fullName evidence="14">tRNA m2A37 methyltransferase</fullName>
    </alternativeName>
</protein>
<dbReference type="PIRSF" id="PIRSF006004">
    <property type="entry name" value="CHP00048"/>
    <property type="match status" value="1"/>
</dbReference>
<dbReference type="GO" id="GO:0046872">
    <property type="term" value="F:metal ion binding"/>
    <property type="evidence" value="ECO:0007669"/>
    <property type="project" value="UniProtKB-KW"/>
</dbReference>
<feature type="active site" description="S-methylcysteine intermediate" evidence="14">
    <location>
        <position position="353"/>
    </location>
</feature>
<dbReference type="Gene3D" id="1.10.150.530">
    <property type="match status" value="1"/>
</dbReference>
<feature type="binding site" evidence="14">
    <location>
        <begin position="179"/>
        <end position="180"/>
    </location>
    <ligand>
        <name>S-adenosyl-L-methionine</name>
        <dbReference type="ChEBI" id="CHEBI:59789"/>
    </ligand>
</feature>